<comment type="cofactor">
    <cofactor evidence="1">
        <name>Zn(2+)</name>
        <dbReference type="ChEBI" id="CHEBI:29105"/>
    </cofactor>
</comment>
<comment type="caution">
    <text evidence="7">The sequence shown here is derived from an EMBL/GenBank/DDBJ whole genome shotgun (WGS) entry which is preliminary data.</text>
</comment>
<evidence type="ECO:0000259" key="6">
    <source>
        <dbReference type="SMART" id="SM00829"/>
    </source>
</evidence>
<dbReference type="InterPro" id="IPR011032">
    <property type="entry name" value="GroES-like_sf"/>
</dbReference>
<dbReference type="SMART" id="SM00829">
    <property type="entry name" value="PKS_ER"/>
    <property type="match status" value="1"/>
</dbReference>
<dbReference type="Proteomes" id="UP000680304">
    <property type="component" value="Unassembled WGS sequence"/>
</dbReference>
<evidence type="ECO:0000313" key="7">
    <source>
        <dbReference type="EMBL" id="GIQ66938.1"/>
    </source>
</evidence>
<dbReference type="PANTHER" id="PTHR43350">
    <property type="entry name" value="NAD-DEPENDENT ALCOHOL DEHYDROGENASE"/>
    <property type="match status" value="1"/>
</dbReference>
<dbReference type="SUPFAM" id="SSF50129">
    <property type="entry name" value="GroES-like"/>
    <property type="match status" value="1"/>
</dbReference>
<dbReference type="InterPro" id="IPR020843">
    <property type="entry name" value="ER"/>
</dbReference>
<dbReference type="InterPro" id="IPR036291">
    <property type="entry name" value="NAD(P)-bd_dom_sf"/>
</dbReference>
<sequence length="307" mass="33645">MLIRTAFSAISPGTELSMAKRTGEQPVELGYSASGIVLETGEGVTHVRPGQQVACYGAPFVHHAETLAVPKHLVSPVPDGVTLEEASFAGLGAIAIHALRQSDLRFGESVVIVGLGILGQIMAQIANAASFHVFGHDLLRSRCDLLRRSGVAHAFDSDADMERRLFELTKGEGADAVILCAGGHAPELINASLRRLRDRGKIVIVGDLKMEFEREFMFSKEAQVLISRAGGPGRYDRNYEVRGFDYPVGYVRWTEGRNVEEYLRLLAEKKLQVRELISEVVPIDRAADAYRLFATAPERTIGVLLKY</sequence>
<name>A0ABQ4NFB8_9BACL</name>
<keyword evidence="3" id="KW-0479">Metal-binding</keyword>
<organism evidence="7 8">
    <name type="scientific">Paenibacillus cisolokensis</name>
    <dbReference type="NCBI Taxonomy" id="1658519"/>
    <lineage>
        <taxon>Bacteria</taxon>
        <taxon>Bacillati</taxon>
        <taxon>Bacillota</taxon>
        <taxon>Bacilli</taxon>
        <taxon>Bacillales</taxon>
        <taxon>Paenibacillaceae</taxon>
        <taxon>Paenibacillus</taxon>
    </lineage>
</organism>
<keyword evidence="4" id="KW-0862">Zinc</keyword>
<dbReference type="RefSeq" id="WP_244863832.1">
    <property type="nucleotide sequence ID" value="NZ_BOVJ01000230.1"/>
</dbReference>
<evidence type="ECO:0000256" key="1">
    <source>
        <dbReference type="ARBA" id="ARBA00001947"/>
    </source>
</evidence>
<evidence type="ECO:0000256" key="5">
    <source>
        <dbReference type="ARBA" id="ARBA00023002"/>
    </source>
</evidence>
<dbReference type="CDD" id="cd08255">
    <property type="entry name" value="2-desacetyl-2-hydroxyethyl_bacteriochlorophyllide_like"/>
    <property type="match status" value="1"/>
</dbReference>
<dbReference type="InterPro" id="IPR013149">
    <property type="entry name" value="ADH-like_C"/>
</dbReference>
<evidence type="ECO:0000256" key="4">
    <source>
        <dbReference type="ARBA" id="ARBA00022833"/>
    </source>
</evidence>
<dbReference type="PANTHER" id="PTHR43350:SF19">
    <property type="entry name" value="D-GULOSIDE 3-DEHYDROGENASE"/>
    <property type="match status" value="1"/>
</dbReference>
<evidence type="ECO:0000313" key="8">
    <source>
        <dbReference type="Proteomes" id="UP000680304"/>
    </source>
</evidence>
<feature type="domain" description="Enoyl reductase (ER)" evidence="6">
    <location>
        <begin position="5"/>
        <end position="305"/>
    </location>
</feature>
<comment type="similarity">
    <text evidence="2">Belongs to the zinc-containing alcohol dehydrogenase family.</text>
</comment>
<protein>
    <recommendedName>
        <fullName evidence="6">Enoyl reductase (ER) domain-containing protein</fullName>
    </recommendedName>
</protein>
<dbReference type="Pfam" id="PF00107">
    <property type="entry name" value="ADH_zinc_N"/>
    <property type="match status" value="1"/>
</dbReference>
<reference evidence="7 8" key="1">
    <citation type="submission" date="2021-04" db="EMBL/GenBank/DDBJ databases">
        <title>Draft genome sequence of Paenibacillus cisolokensis, LC2-13A.</title>
        <authorList>
            <person name="Uke A."/>
            <person name="Chhe C."/>
            <person name="Baramee S."/>
            <person name="Kosugi A."/>
        </authorList>
    </citation>
    <scope>NUCLEOTIDE SEQUENCE [LARGE SCALE GENOMIC DNA]</scope>
    <source>
        <strain evidence="7 8">LC2-13A</strain>
    </source>
</reference>
<dbReference type="InterPro" id="IPR013154">
    <property type="entry name" value="ADH-like_N"/>
</dbReference>
<keyword evidence="8" id="KW-1185">Reference proteome</keyword>
<evidence type="ECO:0000256" key="2">
    <source>
        <dbReference type="ARBA" id="ARBA00008072"/>
    </source>
</evidence>
<accession>A0ABQ4NFB8</accession>
<gene>
    <name evidence="7" type="ORF">PACILC2_55060</name>
</gene>
<keyword evidence="5" id="KW-0560">Oxidoreductase</keyword>
<evidence type="ECO:0000256" key="3">
    <source>
        <dbReference type="ARBA" id="ARBA00022723"/>
    </source>
</evidence>
<dbReference type="Pfam" id="PF08240">
    <property type="entry name" value="ADH_N"/>
    <property type="match status" value="1"/>
</dbReference>
<dbReference type="EMBL" id="BOVJ01000230">
    <property type="protein sequence ID" value="GIQ66938.1"/>
    <property type="molecule type" value="Genomic_DNA"/>
</dbReference>
<proteinExistence type="inferred from homology"/>
<dbReference type="Gene3D" id="3.90.180.10">
    <property type="entry name" value="Medium-chain alcohol dehydrogenases, catalytic domain"/>
    <property type="match status" value="1"/>
</dbReference>
<dbReference type="SUPFAM" id="SSF51735">
    <property type="entry name" value="NAD(P)-binding Rossmann-fold domains"/>
    <property type="match status" value="1"/>
</dbReference>